<accession>A0A4R5MPX6</accession>
<name>A0A4R5MPX6_9SPHI</name>
<protein>
    <recommendedName>
        <fullName evidence="3">Uracil-DNA glycosylase-like domain-containing protein</fullName>
    </recommendedName>
</protein>
<dbReference type="Proteomes" id="UP000295668">
    <property type="component" value="Unassembled WGS sequence"/>
</dbReference>
<evidence type="ECO:0008006" key="3">
    <source>
        <dbReference type="Google" id="ProtNLM"/>
    </source>
</evidence>
<evidence type="ECO:0000313" key="1">
    <source>
        <dbReference type="EMBL" id="TDG37920.1"/>
    </source>
</evidence>
<dbReference type="AlphaFoldDB" id="A0A4R5MPX6"/>
<gene>
    <name evidence="1" type="ORF">EZJ43_02180</name>
</gene>
<dbReference type="RefSeq" id="WP_133261013.1">
    <property type="nucleotide sequence ID" value="NZ_SJCY01000001.1"/>
</dbReference>
<dbReference type="OrthoDB" id="1246703at2"/>
<comment type="caution">
    <text evidence="1">The sequence shown here is derived from an EMBL/GenBank/DDBJ whole genome shotgun (WGS) entry which is preliminary data.</text>
</comment>
<evidence type="ECO:0000313" key="2">
    <source>
        <dbReference type="Proteomes" id="UP000295668"/>
    </source>
</evidence>
<keyword evidence="2" id="KW-1185">Reference proteome</keyword>
<sequence length="231" mass="27203">MNTEELDKSLKELEELTWMPWVGSEYLNATTENRVLFIGESHYFNDLEDKISYEDKNITRAIVNDMALKGNRHKSPFFDNIHRMIFGAADLTEEQKMKFWNNISFYNFIQKPMDSKNGRPRQGDFELGWKNFYELIEVLKPTTCIFLGILAGNHYGAGVKYCNDYTLEVKGWKEFSFGRGKSIHIELSQKDKEETNLYFVQHPSNYFSPTKCNEFLTLKDPKTMQWLKDLI</sequence>
<organism evidence="1 2">
    <name type="scientific">Pedobacter changchengzhani</name>
    <dbReference type="NCBI Taxonomy" id="2529274"/>
    <lineage>
        <taxon>Bacteria</taxon>
        <taxon>Pseudomonadati</taxon>
        <taxon>Bacteroidota</taxon>
        <taxon>Sphingobacteriia</taxon>
        <taxon>Sphingobacteriales</taxon>
        <taxon>Sphingobacteriaceae</taxon>
        <taxon>Pedobacter</taxon>
    </lineage>
</organism>
<proteinExistence type="predicted"/>
<dbReference type="EMBL" id="SJCY01000001">
    <property type="protein sequence ID" value="TDG37920.1"/>
    <property type="molecule type" value="Genomic_DNA"/>
</dbReference>
<reference evidence="1 2" key="1">
    <citation type="submission" date="2019-02" db="EMBL/GenBank/DDBJ databases">
        <title>Pedobacter sp. nov., a novel speices isolated from soil of pinguins habitat in Antarcitica.</title>
        <authorList>
            <person name="He R.-H."/>
        </authorList>
    </citation>
    <scope>NUCLEOTIDE SEQUENCE [LARGE SCALE GENOMIC DNA]</scope>
    <source>
        <strain evidence="1 2">E01020</strain>
    </source>
</reference>